<comment type="catalytic activity">
    <reaction evidence="6">
        <text>a primary alcohol + NADP(+) = an aldehyde + NADPH + H(+)</text>
        <dbReference type="Rhea" id="RHEA:15937"/>
        <dbReference type="ChEBI" id="CHEBI:15378"/>
        <dbReference type="ChEBI" id="CHEBI:15734"/>
        <dbReference type="ChEBI" id="CHEBI:17478"/>
        <dbReference type="ChEBI" id="CHEBI:57783"/>
        <dbReference type="ChEBI" id="CHEBI:58349"/>
        <dbReference type="EC" id="1.1.1.2"/>
    </reaction>
</comment>
<accession>A0ABW2GHX6</accession>
<dbReference type="Gene3D" id="3.40.50.720">
    <property type="entry name" value="NAD(P)-binding Rossmann-like Domain"/>
    <property type="match status" value="1"/>
</dbReference>
<dbReference type="PANTHER" id="PTHR42683">
    <property type="entry name" value="ALDEHYDE REDUCTASE"/>
    <property type="match status" value="1"/>
</dbReference>
<dbReference type="CDD" id="cd05283">
    <property type="entry name" value="CAD1"/>
    <property type="match status" value="1"/>
</dbReference>
<evidence type="ECO:0000256" key="6">
    <source>
        <dbReference type="ARBA" id="ARBA00048262"/>
    </source>
</evidence>
<dbReference type="PROSITE" id="PS00059">
    <property type="entry name" value="ADH_ZINC"/>
    <property type="match status" value="1"/>
</dbReference>
<dbReference type="Pfam" id="PF00107">
    <property type="entry name" value="ADH_zinc_N"/>
    <property type="match status" value="1"/>
</dbReference>
<dbReference type="RefSeq" id="WP_386414704.1">
    <property type="nucleotide sequence ID" value="NZ_JBHSZO010000018.1"/>
</dbReference>
<evidence type="ECO:0000259" key="8">
    <source>
        <dbReference type="SMART" id="SM00829"/>
    </source>
</evidence>
<feature type="domain" description="Enoyl reductase (ER)" evidence="8">
    <location>
        <begin position="33"/>
        <end position="361"/>
    </location>
</feature>
<dbReference type="SMART" id="SM00829">
    <property type="entry name" value="PKS_ER"/>
    <property type="match status" value="1"/>
</dbReference>
<comment type="caution">
    <text evidence="9">The sequence shown here is derived from an EMBL/GenBank/DDBJ whole genome shotgun (WGS) entry which is preliminary data.</text>
</comment>
<keyword evidence="10" id="KW-1185">Reference proteome</keyword>
<dbReference type="InterPro" id="IPR011032">
    <property type="entry name" value="GroES-like_sf"/>
</dbReference>
<proteinExistence type="inferred from homology"/>
<dbReference type="Pfam" id="PF08240">
    <property type="entry name" value="ADH_N"/>
    <property type="match status" value="1"/>
</dbReference>
<comment type="similarity">
    <text evidence="7">Belongs to the zinc-containing alcohol dehydrogenase family.</text>
</comment>
<dbReference type="InterPro" id="IPR013154">
    <property type="entry name" value="ADH-like_N"/>
</dbReference>
<dbReference type="InterPro" id="IPR020843">
    <property type="entry name" value="ER"/>
</dbReference>
<evidence type="ECO:0000256" key="1">
    <source>
        <dbReference type="ARBA" id="ARBA00001947"/>
    </source>
</evidence>
<keyword evidence="4 9" id="KW-0560">Oxidoreductase</keyword>
<dbReference type="SUPFAM" id="SSF51735">
    <property type="entry name" value="NAD(P)-binding Rossmann-fold domains"/>
    <property type="match status" value="1"/>
</dbReference>
<dbReference type="Proteomes" id="UP001596413">
    <property type="component" value="Unassembled WGS sequence"/>
</dbReference>
<sequence length="369" mass="39216">MHTPADPPPAEAPTDAPAEAPVKVTAYAAPFAGAPLERTVIEHRPLGGRDVLIEVAYCGICHSDIHQSRDEWGGALYPMVPGHEIAGTVTAAGPEASLHRVGDRVGVGCFVDSCRTCANCRAGLQQYCLDTPVGTYNDTDYEGRPTYGGYATHLVVDERYVLRVPDAVDLREAAPLLCAGVTPYSVLRHWQAGPGTRFAVVGLGGVGHMAVQLAHALGARTTVLSHTPAKEEDALRLGADHFHTTADPAVFEALAGSFDLILHTVPVTVPLDACLALLRTDGTLVTVGSPPLEQPMNVFSLINLRKSMAGSLAGGIGQTQELLDFCAQHGLRPRIEVIPATRINEAYERVVAGDVRYRFVIDGSTYGTD</sequence>
<dbReference type="EMBL" id="JBHSZO010000018">
    <property type="protein sequence ID" value="MFC7219153.1"/>
    <property type="molecule type" value="Genomic_DNA"/>
</dbReference>
<evidence type="ECO:0000313" key="10">
    <source>
        <dbReference type="Proteomes" id="UP001596413"/>
    </source>
</evidence>
<protein>
    <recommendedName>
        <fullName evidence="5">alcohol dehydrogenase (NADP(+))</fullName>
        <ecNumber evidence="5">1.1.1.2</ecNumber>
    </recommendedName>
</protein>
<name>A0ABW2GHX6_9ACTN</name>
<organism evidence="9 10">
    <name type="scientific">Streptomyces polyrhachis</name>
    <dbReference type="NCBI Taxonomy" id="1282885"/>
    <lineage>
        <taxon>Bacteria</taxon>
        <taxon>Bacillati</taxon>
        <taxon>Actinomycetota</taxon>
        <taxon>Actinomycetes</taxon>
        <taxon>Kitasatosporales</taxon>
        <taxon>Streptomycetaceae</taxon>
        <taxon>Streptomyces</taxon>
    </lineage>
</organism>
<dbReference type="InterPro" id="IPR047109">
    <property type="entry name" value="CAD-like"/>
</dbReference>
<dbReference type="InterPro" id="IPR002328">
    <property type="entry name" value="ADH_Zn_CS"/>
</dbReference>
<dbReference type="Gene3D" id="3.90.180.10">
    <property type="entry name" value="Medium-chain alcohol dehydrogenases, catalytic domain"/>
    <property type="match status" value="1"/>
</dbReference>
<keyword evidence="2 7" id="KW-0479">Metal-binding</keyword>
<dbReference type="GO" id="GO:0016491">
    <property type="term" value="F:oxidoreductase activity"/>
    <property type="evidence" value="ECO:0007669"/>
    <property type="project" value="UniProtKB-KW"/>
</dbReference>
<evidence type="ECO:0000313" key="9">
    <source>
        <dbReference type="EMBL" id="MFC7219153.1"/>
    </source>
</evidence>
<dbReference type="SUPFAM" id="SSF50129">
    <property type="entry name" value="GroES-like"/>
    <property type="match status" value="1"/>
</dbReference>
<evidence type="ECO:0000256" key="5">
    <source>
        <dbReference type="ARBA" id="ARBA00024074"/>
    </source>
</evidence>
<evidence type="ECO:0000256" key="2">
    <source>
        <dbReference type="ARBA" id="ARBA00022723"/>
    </source>
</evidence>
<keyword evidence="3 7" id="KW-0862">Zinc</keyword>
<evidence type="ECO:0000256" key="7">
    <source>
        <dbReference type="RuleBase" id="RU361277"/>
    </source>
</evidence>
<dbReference type="InterPro" id="IPR013149">
    <property type="entry name" value="ADH-like_C"/>
</dbReference>
<evidence type="ECO:0000256" key="3">
    <source>
        <dbReference type="ARBA" id="ARBA00022833"/>
    </source>
</evidence>
<reference evidence="10" key="1">
    <citation type="journal article" date="2019" name="Int. J. Syst. Evol. Microbiol.">
        <title>The Global Catalogue of Microorganisms (GCM) 10K type strain sequencing project: providing services to taxonomists for standard genome sequencing and annotation.</title>
        <authorList>
            <consortium name="The Broad Institute Genomics Platform"/>
            <consortium name="The Broad Institute Genome Sequencing Center for Infectious Disease"/>
            <person name="Wu L."/>
            <person name="Ma J."/>
        </authorList>
    </citation>
    <scope>NUCLEOTIDE SEQUENCE [LARGE SCALE GENOMIC DNA]</scope>
    <source>
        <strain evidence="10">CGMCC 1.13681</strain>
    </source>
</reference>
<dbReference type="EC" id="1.1.1.2" evidence="5"/>
<comment type="cofactor">
    <cofactor evidence="1 7">
        <name>Zn(2+)</name>
        <dbReference type="ChEBI" id="CHEBI:29105"/>
    </cofactor>
</comment>
<gene>
    <name evidence="9" type="ORF">ACFQLX_13395</name>
</gene>
<dbReference type="InterPro" id="IPR036291">
    <property type="entry name" value="NAD(P)-bd_dom_sf"/>
</dbReference>
<evidence type="ECO:0000256" key="4">
    <source>
        <dbReference type="ARBA" id="ARBA00023002"/>
    </source>
</evidence>